<name>A0A1I4NY99_9BACI</name>
<evidence type="ECO:0000256" key="1">
    <source>
        <dbReference type="SAM" id="MobiDB-lite"/>
    </source>
</evidence>
<dbReference type="EMBL" id="FOTY01000021">
    <property type="protein sequence ID" value="SFM20280.1"/>
    <property type="molecule type" value="Genomic_DNA"/>
</dbReference>
<accession>A0A1I4NY99</accession>
<keyword evidence="4" id="KW-1185">Reference proteome</keyword>
<dbReference type="Proteomes" id="UP000199668">
    <property type="component" value="Unassembled WGS sequence"/>
</dbReference>
<dbReference type="RefSeq" id="WP_090927623.1">
    <property type="nucleotide sequence ID" value="NZ_FOTY01000021.1"/>
</dbReference>
<proteinExistence type="predicted"/>
<reference evidence="3 4" key="1">
    <citation type="submission" date="2016-10" db="EMBL/GenBank/DDBJ databases">
        <authorList>
            <person name="de Groot N.N."/>
        </authorList>
    </citation>
    <scope>NUCLEOTIDE SEQUENCE [LARGE SCALE GENOMIC DNA]</scope>
    <source>
        <strain evidence="3 4">CGMCC 1.6134</strain>
    </source>
</reference>
<evidence type="ECO:0000313" key="3">
    <source>
        <dbReference type="EMBL" id="SFM20280.1"/>
    </source>
</evidence>
<dbReference type="InterPro" id="IPR046720">
    <property type="entry name" value="DUF6612"/>
</dbReference>
<evidence type="ECO:0008006" key="5">
    <source>
        <dbReference type="Google" id="ProtNLM"/>
    </source>
</evidence>
<sequence length="281" mass="31750">MKKWKKAAGVAAGSVLLLLAACGERELPEEVYGDAMETMQNLDSVYFTESNTLNAEEEGISTFTRGALRYGDPVKGYMESNMNLVELETPVELDVRIDGENIQTRQNGEWEESETNTAQIQSMLRPNEDLTFFLEFENEFLMKEVTDVEDTPDYYEVSFKGTEERHKALAEKKLSSLGVMPEGGLSEEQLNGMTLDGIEMTAFIDKETRRLNGYDTSFTFTVELGGELRSFNEQTNVRYEDHNNVEGNLEEFIQQKVKEIEQQQMEEQESESGSGSSSDPA</sequence>
<protein>
    <recommendedName>
        <fullName evidence="5">Lipoprotein</fullName>
    </recommendedName>
</protein>
<feature type="compositionally biased region" description="Low complexity" evidence="1">
    <location>
        <begin position="271"/>
        <end position="281"/>
    </location>
</feature>
<dbReference type="OrthoDB" id="2853853at2"/>
<dbReference type="AlphaFoldDB" id="A0A1I4NY99"/>
<evidence type="ECO:0000313" key="4">
    <source>
        <dbReference type="Proteomes" id="UP000199668"/>
    </source>
</evidence>
<dbReference type="Pfam" id="PF20316">
    <property type="entry name" value="DUF6612"/>
    <property type="match status" value="1"/>
</dbReference>
<dbReference type="PROSITE" id="PS51257">
    <property type="entry name" value="PROKAR_LIPOPROTEIN"/>
    <property type="match status" value="1"/>
</dbReference>
<gene>
    <name evidence="3" type="ORF">SAMN04488054_12135</name>
</gene>
<feature type="chain" id="PRO_5038719252" description="Lipoprotein" evidence="2">
    <location>
        <begin position="21"/>
        <end position="281"/>
    </location>
</feature>
<feature type="region of interest" description="Disordered" evidence="1">
    <location>
        <begin position="260"/>
        <end position="281"/>
    </location>
</feature>
<evidence type="ECO:0000256" key="2">
    <source>
        <dbReference type="SAM" id="SignalP"/>
    </source>
</evidence>
<feature type="signal peptide" evidence="2">
    <location>
        <begin position="1"/>
        <end position="20"/>
    </location>
</feature>
<keyword evidence="2" id="KW-0732">Signal</keyword>
<organism evidence="3 4">
    <name type="scientific">Salibacterium qingdaonense</name>
    <dbReference type="NCBI Taxonomy" id="266892"/>
    <lineage>
        <taxon>Bacteria</taxon>
        <taxon>Bacillati</taxon>
        <taxon>Bacillota</taxon>
        <taxon>Bacilli</taxon>
        <taxon>Bacillales</taxon>
        <taxon>Bacillaceae</taxon>
    </lineage>
</organism>